<evidence type="ECO:0000259" key="9">
    <source>
        <dbReference type="Pfam" id="PF01769"/>
    </source>
</evidence>
<accession>A0AAD5Y1G6</accession>
<name>A0AAD5Y1G6_9FUNG</name>
<evidence type="ECO:0000256" key="5">
    <source>
        <dbReference type="ARBA" id="ARBA00022842"/>
    </source>
</evidence>
<dbReference type="AlphaFoldDB" id="A0AAD5Y1G6"/>
<dbReference type="Gene3D" id="1.10.357.20">
    <property type="entry name" value="SLC41 divalent cation transporters, integral membrane domain"/>
    <property type="match status" value="1"/>
</dbReference>
<dbReference type="PANTHER" id="PTHR41394:SF5">
    <property type="entry name" value="SLC41A_MGTE INTEGRAL MEMBRANE DOMAIN-CONTAINING PROTEIN"/>
    <property type="match status" value="1"/>
</dbReference>
<feature type="transmembrane region" description="Helical" evidence="8">
    <location>
        <begin position="30"/>
        <end position="50"/>
    </location>
</feature>
<evidence type="ECO:0000256" key="4">
    <source>
        <dbReference type="ARBA" id="ARBA00022692"/>
    </source>
</evidence>
<dbReference type="Pfam" id="PF01769">
    <property type="entry name" value="MgtE"/>
    <property type="match status" value="1"/>
</dbReference>
<gene>
    <name evidence="10" type="ORF">HK103_007468</name>
</gene>
<sequence length="120" mass="12534">MDTATLRALSTGHAKNTLSGVLDVVTKESLSAIIISVVSALSIFFVAQIWSHALPFATATALAILFNSIIAGCMGSLGPLLFKRLGIDPALMAGPFETALQDLIGTTVYLSLATLFLPNI</sequence>
<dbReference type="GO" id="GO:0008324">
    <property type="term" value="F:monoatomic cation transmembrane transporter activity"/>
    <property type="evidence" value="ECO:0007669"/>
    <property type="project" value="InterPro"/>
</dbReference>
<comment type="caution">
    <text evidence="10">The sequence shown here is derived from an EMBL/GenBank/DDBJ whole genome shotgun (WGS) entry which is preliminary data.</text>
</comment>
<dbReference type="GO" id="GO:0016020">
    <property type="term" value="C:membrane"/>
    <property type="evidence" value="ECO:0007669"/>
    <property type="project" value="UniProtKB-SubCell"/>
</dbReference>
<keyword evidence="5" id="KW-0460">Magnesium</keyword>
<evidence type="ECO:0000256" key="8">
    <source>
        <dbReference type="SAM" id="Phobius"/>
    </source>
</evidence>
<dbReference type="InterPro" id="IPR036739">
    <property type="entry name" value="SLC41_membr_dom_sf"/>
</dbReference>
<evidence type="ECO:0000313" key="10">
    <source>
        <dbReference type="EMBL" id="KAJ3254223.1"/>
    </source>
</evidence>
<keyword evidence="7 8" id="KW-0472">Membrane</keyword>
<reference evidence="10" key="1">
    <citation type="submission" date="2020-05" db="EMBL/GenBank/DDBJ databases">
        <title>Phylogenomic resolution of chytrid fungi.</title>
        <authorList>
            <person name="Stajich J.E."/>
            <person name="Amses K."/>
            <person name="Simmons R."/>
            <person name="Seto K."/>
            <person name="Myers J."/>
            <person name="Bonds A."/>
            <person name="Quandt C.A."/>
            <person name="Barry K."/>
            <person name="Liu P."/>
            <person name="Grigoriev I."/>
            <person name="Longcore J.E."/>
            <person name="James T.Y."/>
        </authorList>
    </citation>
    <scope>NUCLEOTIDE SEQUENCE</scope>
    <source>
        <strain evidence="10">PLAUS21</strain>
    </source>
</reference>
<keyword evidence="3" id="KW-0813">Transport</keyword>
<evidence type="ECO:0000256" key="6">
    <source>
        <dbReference type="ARBA" id="ARBA00022989"/>
    </source>
</evidence>
<dbReference type="SUPFAM" id="SSF161093">
    <property type="entry name" value="MgtE membrane domain-like"/>
    <property type="match status" value="1"/>
</dbReference>
<proteinExistence type="inferred from homology"/>
<protein>
    <recommendedName>
        <fullName evidence="9">SLC41A/MgtE integral membrane domain-containing protein</fullName>
    </recommendedName>
</protein>
<dbReference type="EMBL" id="JADGKB010000090">
    <property type="protein sequence ID" value="KAJ3254223.1"/>
    <property type="molecule type" value="Genomic_DNA"/>
</dbReference>
<evidence type="ECO:0000256" key="2">
    <source>
        <dbReference type="ARBA" id="ARBA00009749"/>
    </source>
</evidence>
<dbReference type="InterPro" id="IPR006667">
    <property type="entry name" value="SLC41_membr_dom"/>
</dbReference>
<comment type="similarity">
    <text evidence="2">Belongs to the SLC41A transporter family.</text>
</comment>
<evidence type="ECO:0000313" key="11">
    <source>
        <dbReference type="Proteomes" id="UP001210925"/>
    </source>
</evidence>
<feature type="transmembrane region" description="Helical" evidence="8">
    <location>
        <begin position="56"/>
        <end position="82"/>
    </location>
</feature>
<evidence type="ECO:0000256" key="3">
    <source>
        <dbReference type="ARBA" id="ARBA00022448"/>
    </source>
</evidence>
<keyword evidence="4 8" id="KW-0812">Transmembrane</keyword>
<keyword evidence="11" id="KW-1185">Reference proteome</keyword>
<feature type="domain" description="SLC41A/MgtE integral membrane" evidence="9">
    <location>
        <begin position="5"/>
        <end position="111"/>
    </location>
</feature>
<evidence type="ECO:0000256" key="7">
    <source>
        <dbReference type="ARBA" id="ARBA00023136"/>
    </source>
</evidence>
<organism evidence="10 11">
    <name type="scientific">Boothiomyces macroporosus</name>
    <dbReference type="NCBI Taxonomy" id="261099"/>
    <lineage>
        <taxon>Eukaryota</taxon>
        <taxon>Fungi</taxon>
        <taxon>Fungi incertae sedis</taxon>
        <taxon>Chytridiomycota</taxon>
        <taxon>Chytridiomycota incertae sedis</taxon>
        <taxon>Chytridiomycetes</taxon>
        <taxon>Rhizophydiales</taxon>
        <taxon>Terramycetaceae</taxon>
        <taxon>Boothiomyces</taxon>
    </lineage>
</organism>
<comment type="subcellular location">
    <subcellularLocation>
        <location evidence="1">Membrane</location>
        <topology evidence="1">Multi-pass membrane protein</topology>
    </subcellularLocation>
</comment>
<keyword evidence="6 8" id="KW-1133">Transmembrane helix</keyword>
<dbReference type="Proteomes" id="UP001210925">
    <property type="component" value="Unassembled WGS sequence"/>
</dbReference>
<dbReference type="PANTHER" id="PTHR41394">
    <property type="entry name" value="MAGNESIUM TRANSPORTER MGTE"/>
    <property type="match status" value="1"/>
</dbReference>
<evidence type="ECO:0000256" key="1">
    <source>
        <dbReference type="ARBA" id="ARBA00004141"/>
    </source>
</evidence>